<evidence type="ECO:0000313" key="4">
    <source>
        <dbReference type="Proteomes" id="UP001415857"/>
    </source>
</evidence>
<keyword evidence="2" id="KW-0443">Lipid metabolism</keyword>
<dbReference type="AlphaFoldDB" id="A0AAP0WV82"/>
<evidence type="ECO:0000313" key="3">
    <source>
        <dbReference type="EMBL" id="KAK9280687.1"/>
    </source>
</evidence>
<protein>
    <submittedName>
        <fullName evidence="3">Uncharacterized protein</fullName>
    </submittedName>
</protein>
<dbReference type="Proteomes" id="UP001415857">
    <property type="component" value="Unassembled WGS sequence"/>
</dbReference>
<evidence type="ECO:0000256" key="2">
    <source>
        <dbReference type="ARBA" id="ARBA00023098"/>
    </source>
</evidence>
<name>A0AAP0WV82_LIQFO</name>
<proteinExistence type="predicted"/>
<gene>
    <name evidence="3" type="ORF">L1049_014385</name>
</gene>
<evidence type="ECO:0000256" key="1">
    <source>
        <dbReference type="ARBA" id="ARBA00022737"/>
    </source>
</evidence>
<dbReference type="SUPFAM" id="SSF49562">
    <property type="entry name" value="C2 domain (Calcium/lipid-binding domain, CaLB)"/>
    <property type="match status" value="1"/>
</dbReference>
<dbReference type="SUPFAM" id="SSF56024">
    <property type="entry name" value="Phospholipase D/nuclease"/>
    <property type="match status" value="1"/>
</dbReference>
<keyword evidence="4" id="KW-1185">Reference proteome</keyword>
<comment type="caution">
    <text evidence="3">The sequence shown here is derived from an EMBL/GenBank/DDBJ whole genome shotgun (WGS) entry which is preliminary data.</text>
</comment>
<dbReference type="InterPro" id="IPR015679">
    <property type="entry name" value="PLipase_D_fam"/>
</dbReference>
<dbReference type="Gene3D" id="2.60.40.150">
    <property type="entry name" value="C2 domain"/>
    <property type="match status" value="1"/>
</dbReference>
<dbReference type="GO" id="GO:0004630">
    <property type="term" value="F:phospholipase D activity"/>
    <property type="evidence" value="ECO:0007669"/>
    <property type="project" value="TreeGrafter"/>
</dbReference>
<dbReference type="EMBL" id="JBBPBK010000008">
    <property type="protein sequence ID" value="KAK9280687.1"/>
    <property type="molecule type" value="Genomic_DNA"/>
</dbReference>
<reference evidence="3 4" key="1">
    <citation type="journal article" date="2024" name="Plant J.">
        <title>Genome sequences and population genomics reveal climatic adaptation and genomic divergence between two closely related sweetgum species.</title>
        <authorList>
            <person name="Xu W.Q."/>
            <person name="Ren C.Q."/>
            <person name="Zhang X.Y."/>
            <person name="Comes H.P."/>
            <person name="Liu X.H."/>
            <person name="Li Y.G."/>
            <person name="Kettle C.J."/>
            <person name="Jalonen R."/>
            <person name="Gaisberger H."/>
            <person name="Ma Y.Z."/>
            <person name="Qiu Y.X."/>
        </authorList>
    </citation>
    <scope>NUCLEOTIDE SEQUENCE [LARGE SCALE GENOMIC DNA]</scope>
    <source>
        <strain evidence="3">Hangzhou</strain>
    </source>
</reference>
<organism evidence="3 4">
    <name type="scientific">Liquidambar formosana</name>
    <name type="common">Formosan gum</name>
    <dbReference type="NCBI Taxonomy" id="63359"/>
    <lineage>
        <taxon>Eukaryota</taxon>
        <taxon>Viridiplantae</taxon>
        <taxon>Streptophyta</taxon>
        <taxon>Embryophyta</taxon>
        <taxon>Tracheophyta</taxon>
        <taxon>Spermatophyta</taxon>
        <taxon>Magnoliopsida</taxon>
        <taxon>eudicotyledons</taxon>
        <taxon>Gunneridae</taxon>
        <taxon>Pentapetalae</taxon>
        <taxon>Saxifragales</taxon>
        <taxon>Altingiaceae</taxon>
        <taxon>Liquidambar</taxon>
    </lineage>
</organism>
<dbReference type="GO" id="GO:0005886">
    <property type="term" value="C:plasma membrane"/>
    <property type="evidence" value="ECO:0007669"/>
    <property type="project" value="TreeGrafter"/>
</dbReference>
<dbReference type="InterPro" id="IPR035892">
    <property type="entry name" value="C2_domain_sf"/>
</dbReference>
<sequence length="182" mass="20954">MESFHIYCAHLVSNVIFTVKYNNPVGATLIGRAYVPVKNIINGDILDRWVDIKDEDHIPIGSKIHVKMQFMHVTKDSNWSQGIKSPQFGGVPHTFFMQRQGCRVSLYQDAHVPDNSIPDIYLSGGTLYEPHRCWEDIFDAIANAKHFIYIAGWSLYPKISLIRDPRRQKLGWRLRTWGAAQE</sequence>
<dbReference type="PANTHER" id="PTHR18896">
    <property type="entry name" value="PHOSPHOLIPASE D"/>
    <property type="match status" value="1"/>
</dbReference>
<accession>A0AAP0WV82</accession>
<dbReference type="PANTHER" id="PTHR18896:SF202">
    <property type="entry name" value="PHOSPHOLIPASE D ALPHA 3"/>
    <property type="match status" value="1"/>
</dbReference>
<keyword evidence="1" id="KW-0677">Repeat</keyword>
<dbReference type="GO" id="GO:0009395">
    <property type="term" value="P:phospholipid catabolic process"/>
    <property type="evidence" value="ECO:0007669"/>
    <property type="project" value="TreeGrafter"/>
</dbReference>